<evidence type="ECO:0000313" key="2">
    <source>
        <dbReference type="Proteomes" id="UP000663856"/>
    </source>
</evidence>
<comment type="caution">
    <text evidence="1">The sequence shown here is derived from an EMBL/GenBank/DDBJ whole genome shotgun (WGS) entry which is preliminary data.</text>
</comment>
<sequence length="471" mass="55059">VNQRFTRLVHDSVFTNRLTLTKGVADGLFDRLDNQKRERFRLQILPSIRHKIEWLGVEASSLEDILLCTSYPNLYGLGLHGIEENTALRIFTDETPLTRLLPDKITSLVIDTFLSEGAFTKGAKRADVFACILILFSKLECLHFGSIDWDQPLFQIPPTISASTLLELHVILATFTDCLYLLDGRFKSLQKLFVDVYRIKVIPSLKHFSLYSERDTDKYNELIVPLVSRMTNLEELNLHLVVYCEKRFIDGYDLKRNVISRLLQLNKFVFNIRSRLPLNDQAYLSSNEDCQHSFNEGQCHIYSSPYPAKYYEYITNNFPDGLFKYVREVSLYDERPFEHEFFIKIAKCFPFMEKLTVYNKKPQLNKFDERSTDDNRHLSVIQYPYLRLLDLFDAHDDYAEQFLLEFKTCLPIKVDLHVHFSTLSRVTHNFTRNATRMNCAKIIDAVVPCGKPSALKQLLKDYMPDLKIMFF</sequence>
<dbReference type="Proteomes" id="UP000663856">
    <property type="component" value="Unassembled WGS sequence"/>
</dbReference>
<reference evidence="1" key="1">
    <citation type="submission" date="2021-02" db="EMBL/GenBank/DDBJ databases">
        <authorList>
            <person name="Nowell W R."/>
        </authorList>
    </citation>
    <scope>NUCLEOTIDE SEQUENCE</scope>
</reference>
<organism evidence="1 2">
    <name type="scientific">Rotaria magnacalcarata</name>
    <dbReference type="NCBI Taxonomy" id="392030"/>
    <lineage>
        <taxon>Eukaryota</taxon>
        <taxon>Metazoa</taxon>
        <taxon>Spiralia</taxon>
        <taxon>Gnathifera</taxon>
        <taxon>Rotifera</taxon>
        <taxon>Eurotatoria</taxon>
        <taxon>Bdelloidea</taxon>
        <taxon>Philodinida</taxon>
        <taxon>Philodinidae</taxon>
        <taxon>Rotaria</taxon>
    </lineage>
</organism>
<dbReference type="EMBL" id="CAJNRF010000245">
    <property type="protein sequence ID" value="CAF1949533.1"/>
    <property type="molecule type" value="Genomic_DNA"/>
</dbReference>
<proteinExistence type="predicted"/>
<protein>
    <submittedName>
        <fullName evidence="1">Uncharacterized protein</fullName>
    </submittedName>
</protein>
<accession>A0A816LQJ9</accession>
<dbReference type="AlphaFoldDB" id="A0A816LQJ9"/>
<gene>
    <name evidence="1" type="ORF">WKI299_LOCUS2340</name>
</gene>
<evidence type="ECO:0000313" key="1">
    <source>
        <dbReference type="EMBL" id="CAF1949533.1"/>
    </source>
</evidence>
<feature type="non-terminal residue" evidence="1">
    <location>
        <position position="1"/>
    </location>
</feature>
<name>A0A816LQJ9_9BILA</name>